<dbReference type="PhylomeDB" id="A0A0H2UQT2"/>
<sequence>MQVLLFCCNIFYNNERVLEILRKRRHIMSKKVLFIVGSLRQGSFNHQMALEAEKALAGKAEVSYLDYSALPLFSQDLEVPTHPAVAAAREAVLVADAIWIFSPVYNFSIPGTVKNLLDWLSRALDLSDTRGVSALQDKFVTVSSVANAGHDQLFAIYKDLLPFIRTQGVGDFTAARVNDSAWADGKLVLEETVLNSLEKQAQDLVEAIK</sequence>
<proteinExistence type="predicted"/>
<feature type="domain" description="NADPH-dependent FMN reductase-like" evidence="1">
    <location>
        <begin position="31"/>
        <end position="148"/>
    </location>
</feature>
<gene>
    <name evidence="2" type="ordered locus">SP_1546</name>
</gene>
<reference evidence="2 3" key="1">
    <citation type="journal article" date="2001" name="Science">
        <title>Complete genome sequence of a virulent isolate of Streptococcus pneumoniae.</title>
        <authorList>
            <person name="Tettelin H."/>
            <person name="Nelson K.E."/>
            <person name="Paulsen I.T."/>
            <person name="Eisen J.A."/>
            <person name="Read T.D."/>
            <person name="Peterson S."/>
            <person name="Heidelberg J."/>
            <person name="DeBoy R.T."/>
            <person name="Haft D.H."/>
            <person name="Dodson R.J."/>
            <person name="Durkin A.S."/>
            <person name="Gwinn M."/>
            <person name="Kolonay J.F."/>
            <person name="Nelson W.C."/>
            <person name="Peterson J.D."/>
            <person name="Umayam L.A."/>
            <person name="White O."/>
            <person name="Salzberg S.L."/>
            <person name="Lewis M.R."/>
            <person name="Radune D."/>
            <person name="Holtzapple E."/>
            <person name="Khouri H."/>
            <person name="Wolf A.M."/>
            <person name="Utterback T.R."/>
            <person name="Hansen C.L."/>
            <person name="McDonald L.A."/>
            <person name="Feldblyum T.V."/>
            <person name="Angiuoli S."/>
            <person name="Dickinson T."/>
            <person name="Hickey E.K."/>
            <person name="Holt I.E."/>
            <person name="Loftus B.J."/>
            <person name="Yang F."/>
            <person name="Smith H.O."/>
            <person name="Venter J.C."/>
            <person name="Dougherty B.A."/>
            <person name="Morrison D.A."/>
            <person name="Hollingshead S.K."/>
            <person name="Fraser C.M."/>
        </authorList>
    </citation>
    <scope>NUCLEOTIDE SEQUENCE [LARGE SCALE GENOMIC DNA]</scope>
    <source>
        <strain evidence="3">ATCC BAA-334 / TIGR4</strain>
    </source>
</reference>
<dbReference type="FunFam" id="3.40.50.360:FF:000040">
    <property type="entry name" value="NADPH-dependent FMN reductase"/>
    <property type="match status" value="1"/>
</dbReference>
<dbReference type="SMR" id="A0A0H2UQT2"/>
<dbReference type="KEGG" id="spn:SP_1546"/>
<dbReference type="InterPro" id="IPR005025">
    <property type="entry name" value="FMN_Rdtase-like_dom"/>
</dbReference>
<dbReference type="EnsemblBacteria" id="AAK75633">
    <property type="protein sequence ID" value="AAK75633"/>
    <property type="gene ID" value="SP_1546"/>
</dbReference>
<evidence type="ECO:0000259" key="1">
    <source>
        <dbReference type="Pfam" id="PF03358"/>
    </source>
</evidence>
<dbReference type="InterPro" id="IPR050712">
    <property type="entry name" value="NAD(P)H-dep_reductase"/>
</dbReference>
<dbReference type="AlphaFoldDB" id="A0A0H2UQT2"/>
<dbReference type="GO" id="GO:0016491">
    <property type="term" value="F:oxidoreductase activity"/>
    <property type="evidence" value="ECO:0007669"/>
    <property type="project" value="InterPro"/>
</dbReference>
<dbReference type="PaxDb" id="170187-SP_1546"/>
<dbReference type="GO" id="GO:0010181">
    <property type="term" value="F:FMN binding"/>
    <property type="evidence" value="ECO:0007669"/>
    <property type="project" value="TreeGrafter"/>
</dbReference>
<dbReference type="Pfam" id="PF03358">
    <property type="entry name" value="FMN_red"/>
    <property type="match status" value="1"/>
</dbReference>
<name>A0A0H2UQT2_STRPN</name>
<dbReference type="SUPFAM" id="SSF52218">
    <property type="entry name" value="Flavoproteins"/>
    <property type="match status" value="1"/>
</dbReference>
<protein>
    <submittedName>
        <fullName evidence="2">Conserved domain protein</fullName>
    </submittedName>
</protein>
<dbReference type="Gene3D" id="3.40.50.360">
    <property type="match status" value="1"/>
</dbReference>
<dbReference type="PANTHER" id="PTHR30543">
    <property type="entry name" value="CHROMATE REDUCTASE"/>
    <property type="match status" value="1"/>
</dbReference>
<dbReference type="InterPro" id="IPR029039">
    <property type="entry name" value="Flavoprotein-like_sf"/>
</dbReference>
<dbReference type="GO" id="GO:0005829">
    <property type="term" value="C:cytosol"/>
    <property type="evidence" value="ECO:0007669"/>
    <property type="project" value="TreeGrafter"/>
</dbReference>
<keyword evidence="3" id="KW-1185">Reference proteome</keyword>
<evidence type="ECO:0000313" key="2">
    <source>
        <dbReference type="EMBL" id="AAK75633.1"/>
    </source>
</evidence>
<accession>A0A0H2UQT2</accession>
<dbReference type="PANTHER" id="PTHR30543:SF21">
    <property type="entry name" value="NAD(P)H-DEPENDENT FMN REDUCTASE LOT6"/>
    <property type="match status" value="1"/>
</dbReference>
<dbReference type="EMBL" id="AE005672">
    <property type="protein sequence ID" value="AAK75633.1"/>
    <property type="molecule type" value="Genomic_DNA"/>
</dbReference>
<evidence type="ECO:0000313" key="3">
    <source>
        <dbReference type="Proteomes" id="UP000000585"/>
    </source>
</evidence>
<dbReference type="eggNOG" id="COG0431">
    <property type="taxonomic scope" value="Bacteria"/>
</dbReference>
<organism evidence="2 3">
    <name type="scientific">Streptococcus pneumoniae serotype 4 (strain ATCC BAA-334 / TIGR4)</name>
    <dbReference type="NCBI Taxonomy" id="170187"/>
    <lineage>
        <taxon>Bacteria</taxon>
        <taxon>Bacillati</taxon>
        <taxon>Bacillota</taxon>
        <taxon>Bacilli</taxon>
        <taxon>Lactobacillales</taxon>
        <taxon>Streptococcaceae</taxon>
        <taxon>Streptococcus</taxon>
    </lineage>
</organism>
<dbReference type="Proteomes" id="UP000000585">
    <property type="component" value="Chromosome"/>
</dbReference>